<accession>A0A0P1GRB2</accession>
<name>A0A0P1GRB2_9RHOB</name>
<dbReference type="Proteomes" id="UP000051681">
    <property type="component" value="Unassembled WGS sequence"/>
</dbReference>
<dbReference type="STRING" id="340021.TM5383_02333"/>
<keyword evidence="2" id="KW-1185">Reference proteome</keyword>
<dbReference type="AlphaFoldDB" id="A0A0P1GRB2"/>
<evidence type="ECO:0000313" key="2">
    <source>
        <dbReference type="Proteomes" id="UP000051681"/>
    </source>
</evidence>
<proteinExistence type="predicted"/>
<evidence type="ECO:0000313" key="1">
    <source>
        <dbReference type="EMBL" id="CUH85106.1"/>
    </source>
</evidence>
<organism evidence="1 2">
    <name type="scientific">Thalassovita mediterranea</name>
    <dbReference type="NCBI Taxonomy" id="340021"/>
    <lineage>
        <taxon>Bacteria</taxon>
        <taxon>Pseudomonadati</taxon>
        <taxon>Pseudomonadota</taxon>
        <taxon>Alphaproteobacteria</taxon>
        <taxon>Rhodobacterales</taxon>
        <taxon>Roseobacteraceae</taxon>
        <taxon>Thalassovita</taxon>
    </lineage>
</organism>
<protein>
    <submittedName>
        <fullName evidence="1">Uncharacterized protein</fullName>
    </submittedName>
</protein>
<gene>
    <name evidence="1" type="ORF">TM5383_02333</name>
</gene>
<sequence>MKGFSVAVVIGRLPGHPYKKVHDWWPPPGAFAA</sequence>
<dbReference type="EMBL" id="CYSF01000012">
    <property type="protein sequence ID" value="CUH85106.1"/>
    <property type="molecule type" value="Genomic_DNA"/>
</dbReference>
<reference evidence="1 2" key="1">
    <citation type="submission" date="2015-09" db="EMBL/GenBank/DDBJ databases">
        <authorList>
            <consortium name="Swine Surveillance"/>
        </authorList>
    </citation>
    <scope>NUCLEOTIDE SEQUENCE [LARGE SCALE GENOMIC DNA]</scope>
    <source>
        <strain evidence="1 2">CECT 8383</strain>
    </source>
</reference>